<reference evidence="2" key="1">
    <citation type="submission" date="2016-10" db="EMBL/GenBank/DDBJ databases">
        <authorList>
            <person name="Varghese N."/>
            <person name="Submissions S."/>
        </authorList>
    </citation>
    <scope>NUCLEOTIDE SEQUENCE [LARGE SCALE GENOMIC DNA]</scope>
    <source>
        <strain evidence="2">CGMCC 1.10329</strain>
    </source>
</reference>
<organism evidence="1 2">
    <name type="scientific">Halolamina pelagica</name>
    <dbReference type="NCBI Taxonomy" id="699431"/>
    <lineage>
        <taxon>Archaea</taxon>
        <taxon>Methanobacteriati</taxon>
        <taxon>Methanobacteriota</taxon>
        <taxon>Stenosarchaea group</taxon>
        <taxon>Halobacteria</taxon>
        <taxon>Halobacteriales</taxon>
        <taxon>Haloferacaceae</taxon>
    </lineage>
</organism>
<dbReference type="AlphaFoldDB" id="A0A1I5SYY0"/>
<proteinExistence type="predicted"/>
<evidence type="ECO:0000313" key="2">
    <source>
        <dbReference type="Proteomes" id="UP000183769"/>
    </source>
</evidence>
<keyword evidence="2" id="KW-1185">Reference proteome</keyword>
<sequence>MRPPTRRELTIALALMLVAVPIWAPPLDVTGPDYRYEVAELSSEDGKLAVDLPEGGYVADVDGIDCVDRSFDFPRRCLYDGGAIDGNVTGVNPAIIAVSGPSAGDELTRRAGDEYVVLGDEVYRRSATYVGTNESVGMVVELGVERVDAATALEDVARDRQHVSDPAQRAIREGTITTDEPIDDANAVLAVDDGYYVVYRDGRPTSISAKPGVERALEAVSVAAGAGLLLRSRR</sequence>
<dbReference type="Pfam" id="PF26448">
    <property type="entry name" value="DUF8127"/>
    <property type="match status" value="1"/>
</dbReference>
<dbReference type="EMBL" id="FOXI01000007">
    <property type="protein sequence ID" value="SFP75928.1"/>
    <property type="molecule type" value="Genomic_DNA"/>
</dbReference>
<dbReference type="RefSeq" id="WP_074878532.1">
    <property type="nucleotide sequence ID" value="NZ_FOXI01000007.1"/>
</dbReference>
<accession>A0A1I5SYY0</accession>
<dbReference type="Proteomes" id="UP000183769">
    <property type="component" value="Unassembled WGS sequence"/>
</dbReference>
<gene>
    <name evidence="1" type="ORF">SAMN05216277_10779</name>
</gene>
<protein>
    <submittedName>
        <fullName evidence="1">Uncharacterized protein</fullName>
    </submittedName>
</protein>
<evidence type="ECO:0000313" key="1">
    <source>
        <dbReference type="EMBL" id="SFP75928.1"/>
    </source>
</evidence>
<dbReference type="OrthoDB" id="286299at2157"/>
<dbReference type="InterPro" id="IPR058440">
    <property type="entry name" value="DUF8127"/>
</dbReference>
<name>A0A1I5SYY0_9EURY</name>